<dbReference type="SUPFAM" id="SSF48403">
    <property type="entry name" value="Ankyrin repeat"/>
    <property type="match status" value="1"/>
</dbReference>
<evidence type="ECO:0000313" key="6">
    <source>
        <dbReference type="Proteomes" id="UP001600064"/>
    </source>
</evidence>
<sequence>MSAIVAWLQTHVASLQDARCCVAYFYFSDQDKKSSHDGFLRSLLEQLTAQDPTLSTELLEEFTAIDSSQLTTTKLESLAKTALLNYRTSYVLVDWAEECQDESAKSIEWLQKLTKFTAGDPSASLRVLVSGRRDGVLDVLLQSAPDISLDTTPQHADDIRGFCQKRARDLQAKLHLTDEFMDKIVSQVCSQADGMILYVKVMMSHLENMPTLRLLKRELEGDKFPRHVHKLYERVFSRILESEGAKRDIALNLLRRVICAKRTLYWREIQAMECIKPETSTVEDDDYLRLSCKQLCGSLLDVDHALGEATHPDNTIRLVHSTARRQNGNAELASLCLRHLTSSPFTVFDNEEGIVSNARKGFYAFHDYAVQCWYSHLMHWANSIDPPKSQTLAQLGGQFLQSYALASKLGYHFDNKMTPDDLITLLRELPKDDVERSSFFNIETRTVAIRRRIEWLRHRCVDTEAKRALEDFYGRRLTYKCPKPWCLFFVEGMETEELRHKHISRHDLPFRCHFEGCWAYRIGFDEPIKLKAHKERYHTTYEKAVSFPRLDPAEPMRLWEAAKNGDIKMVESLLDSGVDIKQPRPTSSPHTALAFAATNNHTDVCKLLISRGAACHRGDTFYIALTGAIVHENMEIIDMLLARPKPYRQFQINSGVLHAAIDVGFRPGVRALQQYGVQPRQDHLLLAIRRLRRNILQDLIAHEPHRKLIDEEVVKKAAATSLEMVELVLSTGQPHGKGPETIIKPLEALTLPSSPKDPNAAIALAIMRYPNTKLNISGVSSCNFALQRAGLHTIREFEMALNHLRDQANLAEEELIAYQRDLLRYYRASRQQQASKQLEASQRNA</sequence>
<dbReference type="EMBL" id="JAZGUE010000001">
    <property type="protein sequence ID" value="KAL2271349.1"/>
    <property type="molecule type" value="Genomic_DNA"/>
</dbReference>
<organism evidence="5 6">
    <name type="scientific">Remersonia thermophila</name>
    <dbReference type="NCBI Taxonomy" id="72144"/>
    <lineage>
        <taxon>Eukaryota</taxon>
        <taxon>Fungi</taxon>
        <taxon>Dikarya</taxon>
        <taxon>Ascomycota</taxon>
        <taxon>Pezizomycotina</taxon>
        <taxon>Sordariomycetes</taxon>
        <taxon>Sordariomycetidae</taxon>
        <taxon>Sordariales</taxon>
        <taxon>Sordariales incertae sedis</taxon>
        <taxon>Remersonia</taxon>
    </lineage>
</organism>
<keyword evidence="1" id="KW-0677">Repeat</keyword>
<dbReference type="InterPro" id="IPR056884">
    <property type="entry name" value="NPHP3-like_N"/>
</dbReference>
<keyword evidence="3" id="KW-0175">Coiled coil</keyword>
<gene>
    <name evidence="5" type="ORF">VTJ83DRAFT_720</name>
</gene>
<keyword evidence="6" id="KW-1185">Reference proteome</keyword>
<evidence type="ECO:0000259" key="4">
    <source>
        <dbReference type="Pfam" id="PF24883"/>
    </source>
</evidence>
<dbReference type="PANTHER" id="PTHR10039:SF14">
    <property type="entry name" value="NACHT DOMAIN-CONTAINING PROTEIN"/>
    <property type="match status" value="1"/>
</dbReference>
<dbReference type="Pfam" id="PF12796">
    <property type="entry name" value="Ank_2"/>
    <property type="match status" value="1"/>
</dbReference>
<dbReference type="PROSITE" id="PS50088">
    <property type="entry name" value="ANK_REPEAT"/>
    <property type="match status" value="1"/>
</dbReference>
<name>A0ABR4DP85_9PEZI</name>
<accession>A0ABR4DP85</accession>
<proteinExistence type="predicted"/>
<dbReference type="GeneID" id="98128640"/>
<feature type="repeat" description="ANK" evidence="2">
    <location>
        <begin position="588"/>
        <end position="620"/>
    </location>
</feature>
<evidence type="ECO:0000256" key="3">
    <source>
        <dbReference type="SAM" id="Coils"/>
    </source>
</evidence>
<dbReference type="Gene3D" id="1.25.40.20">
    <property type="entry name" value="Ankyrin repeat-containing domain"/>
    <property type="match status" value="1"/>
</dbReference>
<protein>
    <recommendedName>
        <fullName evidence="4">Nephrocystin 3-like N-terminal domain-containing protein</fullName>
    </recommendedName>
</protein>
<feature type="coiled-coil region" evidence="3">
    <location>
        <begin position="794"/>
        <end position="821"/>
    </location>
</feature>
<dbReference type="PANTHER" id="PTHR10039">
    <property type="entry name" value="AMELOGENIN"/>
    <property type="match status" value="1"/>
</dbReference>
<dbReference type="InterPro" id="IPR002110">
    <property type="entry name" value="Ankyrin_rpt"/>
</dbReference>
<keyword evidence="2" id="KW-0040">ANK repeat</keyword>
<dbReference type="Pfam" id="PF24883">
    <property type="entry name" value="NPHP3_N"/>
    <property type="match status" value="1"/>
</dbReference>
<comment type="caution">
    <text evidence="5">The sequence shown here is derived from an EMBL/GenBank/DDBJ whole genome shotgun (WGS) entry which is preliminary data.</text>
</comment>
<dbReference type="InterPro" id="IPR036770">
    <property type="entry name" value="Ankyrin_rpt-contain_sf"/>
</dbReference>
<evidence type="ECO:0000313" key="5">
    <source>
        <dbReference type="EMBL" id="KAL2271349.1"/>
    </source>
</evidence>
<dbReference type="Proteomes" id="UP001600064">
    <property type="component" value="Unassembled WGS sequence"/>
</dbReference>
<evidence type="ECO:0000256" key="1">
    <source>
        <dbReference type="ARBA" id="ARBA00022737"/>
    </source>
</evidence>
<evidence type="ECO:0000256" key="2">
    <source>
        <dbReference type="PROSITE-ProRule" id="PRU00023"/>
    </source>
</evidence>
<feature type="domain" description="Nephrocystin 3-like N-terminal" evidence="4">
    <location>
        <begin position="2"/>
        <end position="132"/>
    </location>
</feature>
<dbReference type="RefSeq" id="XP_070870073.1">
    <property type="nucleotide sequence ID" value="XM_071013996.1"/>
</dbReference>
<reference evidence="5 6" key="1">
    <citation type="journal article" date="2024" name="Commun. Biol.">
        <title>Comparative genomic analysis of thermophilic fungi reveals convergent evolutionary adaptations and gene losses.</title>
        <authorList>
            <person name="Steindorff A.S."/>
            <person name="Aguilar-Pontes M.V."/>
            <person name="Robinson A.J."/>
            <person name="Andreopoulos B."/>
            <person name="LaButti K."/>
            <person name="Kuo A."/>
            <person name="Mondo S."/>
            <person name="Riley R."/>
            <person name="Otillar R."/>
            <person name="Haridas S."/>
            <person name="Lipzen A."/>
            <person name="Grimwood J."/>
            <person name="Schmutz J."/>
            <person name="Clum A."/>
            <person name="Reid I.D."/>
            <person name="Moisan M.C."/>
            <person name="Butler G."/>
            <person name="Nguyen T.T.M."/>
            <person name="Dewar K."/>
            <person name="Conant G."/>
            <person name="Drula E."/>
            <person name="Henrissat B."/>
            <person name="Hansel C."/>
            <person name="Singer S."/>
            <person name="Hutchinson M.I."/>
            <person name="de Vries R.P."/>
            <person name="Natvig D.O."/>
            <person name="Powell A.J."/>
            <person name="Tsang A."/>
            <person name="Grigoriev I.V."/>
        </authorList>
    </citation>
    <scope>NUCLEOTIDE SEQUENCE [LARGE SCALE GENOMIC DNA]</scope>
    <source>
        <strain evidence="5 6">ATCC 22073</strain>
    </source>
</reference>
<dbReference type="SMART" id="SM00248">
    <property type="entry name" value="ANK"/>
    <property type="match status" value="4"/>
</dbReference>